<reference evidence="1" key="1">
    <citation type="submission" date="2019-08" db="EMBL/GenBank/DDBJ databases">
        <authorList>
            <person name="Kucharzyk K."/>
            <person name="Murdoch R.W."/>
            <person name="Higgins S."/>
            <person name="Loffler F."/>
        </authorList>
    </citation>
    <scope>NUCLEOTIDE SEQUENCE</scope>
</reference>
<dbReference type="SUPFAM" id="SSF52540">
    <property type="entry name" value="P-loop containing nucleoside triphosphate hydrolases"/>
    <property type="match status" value="1"/>
</dbReference>
<accession>A0A644UZJ1</accession>
<evidence type="ECO:0008006" key="2">
    <source>
        <dbReference type="Google" id="ProtNLM"/>
    </source>
</evidence>
<gene>
    <name evidence="1" type="ORF">SDC9_30329</name>
</gene>
<organism evidence="1">
    <name type="scientific">bioreactor metagenome</name>
    <dbReference type="NCBI Taxonomy" id="1076179"/>
    <lineage>
        <taxon>unclassified sequences</taxon>
        <taxon>metagenomes</taxon>
        <taxon>ecological metagenomes</taxon>
    </lineage>
</organism>
<proteinExistence type="predicted"/>
<dbReference type="Gene3D" id="3.40.50.300">
    <property type="entry name" value="P-loop containing nucleotide triphosphate hydrolases"/>
    <property type="match status" value="1"/>
</dbReference>
<dbReference type="InterPro" id="IPR027417">
    <property type="entry name" value="P-loop_NTPase"/>
</dbReference>
<comment type="caution">
    <text evidence="1">The sequence shown here is derived from an EMBL/GenBank/DDBJ whole genome shotgun (WGS) entry which is preliminary data.</text>
</comment>
<protein>
    <recommendedName>
        <fullName evidence="2">CobQ/CobB/MinD/ParA nucleotide binding domain-containing protein</fullName>
    </recommendedName>
</protein>
<evidence type="ECO:0000313" key="1">
    <source>
        <dbReference type="EMBL" id="MPL84364.1"/>
    </source>
</evidence>
<dbReference type="EMBL" id="VSSQ01000188">
    <property type="protein sequence ID" value="MPL84364.1"/>
    <property type="molecule type" value="Genomic_DNA"/>
</dbReference>
<sequence length="227" mass="25474">MNQHINLLGKSRIKIFIGEFGSGKTELAVNYSLSLVQGGHKTAVVDIDLVKPYFRTRENRALLEKNGVILVAPEHQLAHSDLPIMPSNLTRVIYDQDCNVIMDVGGGDSAVVLGQINQQLNEKGYEAQLVINTMRPFTNTTEGIVTMLERIERISRLKVSGFICNTNLAQETTAQHILRGLKTVEEVAGMLKLPINWVVVPEWLQNEVIVDYPVFVLKPYTQYPWMG</sequence>
<name>A0A644UZJ1_9ZZZZ</name>
<dbReference type="AlphaFoldDB" id="A0A644UZJ1"/>